<dbReference type="GO" id="GO:0008237">
    <property type="term" value="F:metallopeptidase activity"/>
    <property type="evidence" value="ECO:0007669"/>
    <property type="project" value="InterPro"/>
</dbReference>
<dbReference type="EMBL" id="KB933210">
    <property type="protein sequence ID" value="EON98527.1"/>
    <property type="molecule type" value="Genomic_DNA"/>
</dbReference>
<dbReference type="AlphaFoldDB" id="R8BH13"/>
<dbReference type="Gene3D" id="3.40.390.10">
    <property type="entry name" value="Collagenase (Catalytic Domain)"/>
    <property type="match status" value="1"/>
</dbReference>
<dbReference type="SUPFAM" id="SSF55486">
    <property type="entry name" value="Metalloproteases ('zincins'), catalytic domain"/>
    <property type="match status" value="1"/>
</dbReference>
<evidence type="ECO:0000313" key="2">
    <source>
        <dbReference type="Proteomes" id="UP000014074"/>
    </source>
</evidence>
<dbReference type="OrthoDB" id="406838at2759"/>
<dbReference type="Proteomes" id="UP000014074">
    <property type="component" value="Unassembled WGS sequence"/>
</dbReference>
<dbReference type="RefSeq" id="XP_007916619.1">
    <property type="nucleotide sequence ID" value="XM_007918428.1"/>
</dbReference>
<dbReference type="InterPro" id="IPR024079">
    <property type="entry name" value="MetalloPept_cat_dom_sf"/>
</dbReference>
<keyword evidence="2" id="KW-1185">Reference proteome</keyword>
<proteinExistence type="predicted"/>
<dbReference type="GeneID" id="19326484"/>
<gene>
    <name evidence="1" type="ORF">UCRPA7_5884</name>
</gene>
<organism evidence="1 2">
    <name type="scientific">Phaeoacremonium minimum (strain UCR-PA7)</name>
    <name type="common">Esca disease fungus</name>
    <name type="synonym">Togninia minima</name>
    <dbReference type="NCBI Taxonomy" id="1286976"/>
    <lineage>
        <taxon>Eukaryota</taxon>
        <taxon>Fungi</taxon>
        <taxon>Dikarya</taxon>
        <taxon>Ascomycota</taxon>
        <taxon>Pezizomycotina</taxon>
        <taxon>Sordariomycetes</taxon>
        <taxon>Sordariomycetidae</taxon>
        <taxon>Togniniales</taxon>
        <taxon>Togniniaceae</taxon>
        <taxon>Phaeoacremonium</taxon>
    </lineage>
</organism>
<dbReference type="KEGG" id="tmn:UCRPA7_5884"/>
<dbReference type="eggNOG" id="ENOG502SRZ0">
    <property type="taxonomic scope" value="Eukaryota"/>
</dbReference>
<accession>R8BH13</accession>
<dbReference type="HOGENOM" id="CLU_069189_1_0_1"/>
<reference evidence="2" key="1">
    <citation type="journal article" date="2013" name="Genome Announc.">
        <title>Draft genome sequence of the ascomycete Phaeoacremonium aleophilum strain UCR-PA7, a causal agent of the esca disease complex in grapevines.</title>
        <authorList>
            <person name="Blanco-Ulate B."/>
            <person name="Rolshausen P."/>
            <person name="Cantu D."/>
        </authorList>
    </citation>
    <scope>NUCLEOTIDE SEQUENCE [LARGE SCALE GENOMIC DNA]</scope>
    <source>
        <strain evidence="2">UCR-PA7</strain>
    </source>
</reference>
<protein>
    <submittedName>
        <fullName evidence="1">Putative matrix metalloproteinase-11 protein</fullName>
    </submittedName>
</protein>
<name>R8BH13_PHAM7</name>
<sequence>MINMHEICDITITMSVKEHLPQLEPVVNPDATFHCTKQANTSAAVVSLRVGHGNVIHRWKKGSILTAYVNACSFPSEHHLLKAIEALKLGMEAWNTLNLGVSFKIVEDINSAVFQLVYKYDTARGEGKTYAMSFLPGFSSKNPNIFYHELGHILGLRHERAHELVDERRISSVQFGPASPKSVMNNDFDDGRLHLIVIHSLDKLWVQKFYAYDEPSFAGSLIVDVEAEYLEVARYNLTSIRKSLVN</sequence>
<evidence type="ECO:0000313" key="1">
    <source>
        <dbReference type="EMBL" id="EON98527.1"/>
    </source>
</evidence>